<keyword evidence="4" id="KW-0472">Membrane</keyword>
<feature type="transmembrane region" description="Helical" evidence="4">
    <location>
        <begin position="178"/>
        <end position="203"/>
    </location>
</feature>
<dbReference type="PROSITE" id="PS01180">
    <property type="entry name" value="CUB"/>
    <property type="match status" value="1"/>
</dbReference>
<feature type="region of interest" description="Disordered" evidence="3">
    <location>
        <begin position="549"/>
        <end position="616"/>
    </location>
</feature>
<dbReference type="InterPro" id="IPR000859">
    <property type="entry name" value="CUB_dom"/>
</dbReference>
<dbReference type="InParanoid" id="A0A139WNJ6"/>
<feature type="compositionally biased region" description="Polar residues" evidence="3">
    <location>
        <begin position="598"/>
        <end position="616"/>
    </location>
</feature>
<feature type="domain" description="CUB" evidence="5">
    <location>
        <begin position="35"/>
        <end position="150"/>
    </location>
</feature>
<feature type="region of interest" description="Disordered" evidence="3">
    <location>
        <begin position="310"/>
        <end position="425"/>
    </location>
</feature>
<dbReference type="FunCoup" id="A0A139WNJ6">
    <property type="interactions" value="29"/>
</dbReference>
<evidence type="ECO:0000256" key="1">
    <source>
        <dbReference type="ARBA" id="ARBA00023157"/>
    </source>
</evidence>
<evidence type="ECO:0000256" key="4">
    <source>
        <dbReference type="SAM" id="Phobius"/>
    </source>
</evidence>
<evidence type="ECO:0000259" key="5">
    <source>
        <dbReference type="PROSITE" id="PS01180"/>
    </source>
</evidence>
<keyword evidence="4" id="KW-1133">Transmembrane helix</keyword>
<feature type="compositionally biased region" description="Basic and acidic residues" evidence="3">
    <location>
        <begin position="334"/>
        <end position="346"/>
    </location>
</feature>
<dbReference type="Gene3D" id="2.60.120.290">
    <property type="entry name" value="Spermadhesin, CUB domain"/>
    <property type="match status" value="1"/>
</dbReference>
<reference evidence="6 7" key="1">
    <citation type="journal article" date="2008" name="Nature">
        <title>The genome of the model beetle and pest Tribolium castaneum.</title>
        <authorList>
            <consortium name="Tribolium Genome Sequencing Consortium"/>
            <person name="Richards S."/>
            <person name="Gibbs R.A."/>
            <person name="Weinstock G.M."/>
            <person name="Brown S.J."/>
            <person name="Denell R."/>
            <person name="Beeman R.W."/>
            <person name="Gibbs R."/>
            <person name="Beeman R.W."/>
            <person name="Brown S.J."/>
            <person name="Bucher G."/>
            <person name="Friedrich M."/>
            <person name="Grimmelikhuijzen C.J."/>
            <person name="Klingler M."/>
            <person name="Lorenzen M."/>
            <person name="Richards S."/>
            <person name="Roth S."/>
            <person name="Schroder R."/>
            <person name="Tautz D."/>
            <person name="Zdobnov E.M."/>
            <person name="Muzny D."/>
            <person name="Gibbs R.A."/>
            <person name="Weinstock G.M."/>
            <person name="Attaway T."/>
            <person name="Bell S."/>
            <person name="Buhay C.J."/>
            <person name="Chandrabose M.N."/>
            <person name="Chavez D."/>
            <person name="Clerk-Blankenburg K.P."/>
            <person name="Cree A."/>
            <person name="Dao M."/>
            <person name="Davis C."/>
            <person name="Chacko J."/>
            <person name="Dinh H."/>
            <person name="Dugan-Rocha S."/>
            <person name="Fowler G."/>
            <person name="Garner T.T."/>
            <person name="Garnes J."/>
            <person name="Gnirke A."/>
            <person name="Hawes A."/>
            <person name="Hernandez J."/>
            <person name="Hines S."/>
            <person name="Holder M."/>
            <person name="Hume J."/>
            <person name="Jhangiani S.N."/>
            <person name="Joshi V."/>
            <person name="Khan Z.M."/>
            <person name="Jackson L."/>
            <person name="Kovar C."/>
            <person name="Kowis A."/>
            <person name="Lee S."/>
            <person name="Lewis L.R."/>
            <person name="Margolis J."/>
            <person name="Morgan M."/>
            <person name="Nazareth L.V."/>
            <person name="Nguyen N."/>
            <person name="Okwuonu G."/>
            <person name="Parker D."/>
            <person name="Richards S."/>
            <person name="Ruiz S.J."/>
            <person name="Santibanez J."/>
            <person name="Savard J."/>
            <person name="Scherer S.E."/>
            <person name="Schneider B."/>
            <person name="Sodergren E."/>
            <person name="Tautz D."/>
            <person name="Vattahil S."/>
            <person name="Villasana D."/>
            <person name="White C.S."/>
            <person name="Wright R."/>
            <person name="Park Y."/>
            <person name="Beeman R.W."/>
            <person name="Lord J."/>
            <person name="Oppert B."/>
            <person name="Lorenzen M."/>
            <person name="Brown S."/>
            <person name="Wang L."/>
            <person name="Savard J."/>
            <person name="Tautz D."/>
            <person name="Richards S."/>
            <person name="Weinstock G."/>
            <person name="Gibbs R.A."/>
            <person name="Liu Y."/>
            <person name="Worley K."/>
            <person name="Weinstock G."/>
            <person name="Elsik C.G."/>
            <person name="Reese J.T."/>
            <person name="Elhaik E."/>
            <person name="Landan G."/>
            <person name="Graur D."/>
            <person name="Arensburger P."/>
            <person name="Atkinson P."/>
            <person name="Beeman R.W."/>
            <person name="Beidler J."/>
            <person name="Brown S.J."/>
            <person name="Demuth J.P."/>
            <person name="Drury D.W."/>
            <person name="Du Y.Z."/>
            <person name="Fujiwara H."/>
            <person name="Lorenzen M."/>
            <person name="Maselli V."/>
            <person name="Osanai M."/>
            <person name="Park Y."/>
            <person name="Robertson H.M."/>
            <person name="Tu Z."/>
            <person name="Wang J.J."/>
            <person name="Wang S."/>
            <person name="Richards S."/>
            <person name="Song H."/>
            <person name="Zhang L."/>
            <person name="Sodergren E."/>
            <person name="Werner D."/>
            <person name="Stanke M."/>
            <person name="Morgenstern B."/>
            <person name="Solovyev V."/>
            <person name="Kosarev P."/>
            <person name="Brown G."/>
            <person name="Chen H.C."/>
            <person name="Ermolaeva O."/>
            <person name="Hlavina W."/>
            <person name="Kapustin Y."/>
            <person name="Kiryutin B."/>
            <person name="Kitts P."/>
            <person name="Maglott D."/>
            <person name="Pruitt K."/>
            <person name="Sapojnikov V."/>
            <person name="Souvorov A."/>
            <person name="Mackey A.J."/>
            <person name="Waterhouse R.M."/>
            <person name="Wyder S."/>
            <person name="Zdobnov E.M."/>
            <person name="Zdobnov E.M."/>
            <person name="Wyder S."/>
            <person name="Kriventseva E.V."/>
            <person name="Kadowaki T."/>
            <person name="Bork P."/>
            <person name="Aranda M."/>
            <person name="Bao R."/>
            <person name="Beermann A."/>
            <person name="Berns N."/>
            <person name="Bolognesi R."/>
            <person name="Bonneton F."/>
            <person name="Bopp D."/>
            <person name="Brown S.J."/>
            <person name="Bucher G."/>
            <person name="Butts T."/>
            <person name="Chaumot A."/>
            <person name="Denell R.E."/>
            <person name="Ferrier D.E."/>
            <person name="Friedrich M."/>
            <person name="Gordon C.M."/>
            <person name="Jindra M."/>
            <person name="Klingler M."/>
            <person name="Lan Q."/>
            <person name="Lattorff H.M."/>
            <person name="Laudet V."/>
            <person name="von Levetsow C."/>
            <person name="Liu Z."/>
            <person name="Lutz R."/>
            <person name="Lynch J.A."/>
            <person name="da Fonseca R.N."/>
            <person name="Posnien N."/>
            <person name="Reuter R."/>
            <person name="Roth S."/>
            <person name="Savard J."/>
            <person name="Schinko J.B."/>
            <person name="Schmitt C."/>
            <person name="Schoppmeier M."/>
            <person name="Schroder R."/>
            <person name="Shippy T.D."/>
            <person name="Simonnet F."/>
            <person name="Marques-Souza H."/>
            <person name="Tautz D."/>
            <person name="Tomoyasu Y."/>
            <person name="Trauner J."/>
            <person name="Van der Zee M."/>
            <person name="Vervoort M."/>
            <person name="Wittkopp N."/>
            <person name="Wimmer E.A."/>
            <person name="Yang X."/>
            <person name="Jones A.K."/>
            <person name="Sattelle D.B."/>
            <person name="Ebert P.R."/>
            <person name="Nelson D."/>
            <person name="Scott J.G."/>
            <person name="Beeman R.W."/>
            <person name="Muthukrishnan S."/>
            <person name="Kramer K.J."/>
            <person name="Arakane Y."/>
            <person name="Beeman R.W."/>
            <person name="Zhu Q."/>
            <person name="Hogenkamp D."/>
            <person name="Dixit R."/>
            <person name="Oppert B."/>
            <person name="Jiang H."/>
            <person name="Zou Z."/>
            <person name="Marshall J."/>
            <person name="Elpidina E."/>
            <person name="Vinokurov K."/>
            <person name="Oppert C."/>
            <person name="Zou Z."/>
            <person name="Evans J."/>
            <person name="Lu Z."/>
            <person name="Zhao P."/>
            <person name="Sumathipala N."/>
            <person name="Altincicek B."/>
            <person name="Vilcinskas A."/>
            <person name="Williams M."/>
            <person name="Hultmark D."/>
            <person name="Hetru C."/>
            <person name="Jiang H."/>
            <person name="Grimmelikhuijzen C.J."/>
            <person name="Hauser F."/>
            <person name="Cazzamali G."/>
            <person name="Williamson M."/>
            <person name="Park Y."/>
            <person name="Li B."/>
            <person name="Tanaka Y."/>
            <person name="Predel R."/>
            <person name="Neupert S."/>
            <person name="Schachtner J."/>
            <person name="Verleyen P."/>
            <person name="Raible F."/>
            <person name="Bork P."/>
            <person name="Friedrich M."/>
            <person name="Walden K.K."/>
            <person name="Robertson H.M."/>
            <person name="Angeli S."/>
            <person name="Foret S."/>
            <person name="Bucher G."/>
            <person name="Schuetz S."/>
            <person name="Maleszka R."/>
            <person name="Wimmer E.A."/>
            <person name="Beeman R.W."/>
            <person name="Lorenzen M."/>
            <person name="Tomoyasu Y."/>
            <person name="Miller S.C."/>
            <person name="Grossmann D."/>
            <person name="Bucher G."/>
        </authorList>
    </citation>
    <scope>NUCLEOTIDE SEQUENCE [LARGE SCALE GENOMIC DNA]</scope>
    <source>
        <strain evidence="6 7">Georgia GA2</strain>
    </source>
</reference>
<feature type="region of interest" description="Disordered" evidence="3">
    <location>
        <begin position="255"/>
        <end position="295"/>
    </location>
</feature>
<protein>
    <recommendedName>
        <fullName evidence="5">CUB domain-containing protein</fullName>
    </recommendedName>
</protein>
<keyword evidence="7" id="KW-1185">Reference proteome</keyword>
<gene>
    <name evidence="6" type="primary">AUGUSTUS-3.0.2_05238</name>
    <name evidence="6" type="ORF">TcasGA2_TC005238</name>
</gene>
<evidence type="ECO:0000256" key="3">
    <source>
        <dbReference type="SAM" id="MobiDB-lite"/>
    </source>
</evidence>
<feature type="compositionally biased region" description="Polar residues" evidence="3">
    <location>
        <begin position="385"/>
        <end position="398"/>
    </location>
</feature>
<feature type="compositionally biased region" description="Basic and acidic residues" evidence="3">
    <location>
        <begin position="560"/>
        <end position="587"/>
    </location>
</feature>
<feature type="compositionally biased region" description="Low complexity" evidence="3">
    <location>
        <begin position="282"/>
        <end position="295"/>
    </location>
</feature>
<sequence>MGNNWECFYGNVISASDIVAEMPEIQAEVGPYCRCGCVVHLGRAKPKRLLATSSQSCPGRTFWLIQADEEFIIQFKVEQFHLPCGTQWLKVRDGSSLSANLLADLSGAPDTTPSVVNSTGPNLLLEFFSEEIAIGGQICGGGFLAHASQINTRKSNVTGVPIAQSVGVVPAVMLKMTAVHIAAIFFLSGLLIATALLGAQYLFRYRKYHIAQAEDQDSLADPTASCASISLRTRASSSATLLSEVISLTRLRPHTRNKHSRLRESMDCEQEEEVTLAKEESLSMSSTTTLTQQETLTTTLPQTANEMEEVACSLPGSPQSYDQKTLKRSSTLSSEKDKLSEKDDLKSTTSSKISRRLSNVSTASMTHVRTSSEIGSKSDPGFYSPASSLASTATIKSTNAKETKEKRNREKLLAGPAAGSDFSIGGPENDLEMDYYDYNVVNAGAAPGSYLGMDPAFLVWIPPLDEDGEILPSDEELKPRVYIDPGSNKESPEEEMLLPKSEKRIEITPKDSPILKKSKKVHALIEEEVKEREPLLNKTVVTIQLHELPKNKRSSSTSKLLDEMEKETKVEKSPCLDKDILEEIKYADEDDDEKEPTESQCNIELSYHDSNILSSS</sequence>
<dbReference type="SUPFAM" id="SSF49854">
    <property type="entry name" value="Spermadhesin, CUB domain"/>
    <property type="match status" value="1"/>
</dbReference>
<dbReference type="Pfam" id="PF00431">
    <property type="entry name" value="CUB"/>
    <property type="match status" value="1"/>
</dbReference>
<keyword evidence="4" id="KW-0812">Transmembrane</keyword>
<evidence type="ECO:0000313" key="7">
    <source>
        <dbReference type="Proteomes" id="UP000007266"/>
    </source>
</evidence>
<dbReference type="STRING" id="7070.A0A139WNJ6"/>
<dbReference type="Proteomes" id="UP000007266">
    <property type="component" value="Linkage group 2"/>
</dbReference>
<comment type="caution">
    <text evidence="2">Lacks conserved residue(s) required for the propagation of feature annotation.</text>
</comment>
<organism evidence="6 7">
    <name type="scientific">Tribolium castaneum</name>
    <name type="common">Red flour beetle</name>
    <dbReference type="NCBI Taxonomy" id="7070"/>
    <lineage>
        <taxon>Eukaryota</taxon>
        <taxon>Metazoa</taxon>
        <taxon>Ecdysozoa</taxon>
        <taxon>Arthropoda</taxon>
        <taxon>Hexapoda</taxon>
        <taxon>Insecta</taxon>
        <taxon>Pterygota</taxon>
        <taxon>Neoptera</taxon>
        <taxon>Endopterygota</taxon>
        <taxon>Coleoptera</taxon>
        <taxon>Polyphaga</taxon>
        <taxon>Cucujiformia</taxon>
        <taxon>Tenebrionidae</taxon>
        <taxon>Tenebrionidae incertae sedis</taxon>
        <taxon>Tribolium</taxon>
    </lineage>
</organism>
<keyword evidence="1" id="KW-1015">Disulfide bond</keyword>
<dbReference type="AlphaFoldDB" id="A0A139WNJ6"/>
<dbReference type="OMA" id="HAYQIEP"/>
<feature type="compositionally biased region" description="Polar residues" evidence="3">
    <location>
        <begin position="349"/>
        <end position="375"/>
    </location>
</feature>
<dbReference type="EMBL" id="KQ971310">
    <property type="protein sequence ID" value="KYB29522.1"/>
    <property type="molecule type" value="Genomic_DNA"/>
</dbReference>
<dbReference type="CDD" id="cd00041">
    <property type="entry name" value="CUB"/>
    <property type="match status" value="1"/>
</dbReference>
<proteinExistence type="predicted"/>
<dbReference type="InterPro" id="IPR035914">
    <property type="entry name" value="Sperma_CUB_dom_sf"/>
</dbReference>
<evidence type="ECO:0000256" key="2">
    <source>
        <dbReference type="PROSITE-ProRule" id="PRU00059"/>
    </source>
</evidence>
<name>A0A139WNJ6_TRICA</name>
<reference evidence="6 7" key="2">
    <citation type="journal article" date="2010" name="Nucleic Acids Res.">
        <title>BeetleBase in 2010: revisions to provide comprehensive genomic information for Tribolium castaneum.</title>
        <authorList>
            <person name="Kim H.S."/>
            <person name="Murphy T."/>
            <person name="Xia J."/>
            <person name="Caragea D."/>
            <person name="Park Y."/>
            <person name="Beeman R.W."/>
            <person name="Lorenzen M.D."/>
            <person name="Butcher S."/>
            <person name="Manak J.R."/>
            <person name="Brown S.J."/>
        </authorList>
    </citation>
    <scope>GENOME REANNOTATION</scope>
    <source>
        <strain evidence="6 7">Georgia GA2</strain>
    </source>
</reference>
<evidence type="ECO:0000313" key="6">
    <source>
        <dbReference type="EMBL" id="KYB29522.1"/>
    </source>
</evidence>
<feature type="compositionally biased region" description="Basic and acidic residues" evidence="3">
    <location>
        <begin position="399"/>
        <end position="412"/>
    </location>
</feature>
<accession>A0A139WNJ6</accession>